<name>A0A8T0QUM2_PANVG</name>
<proteinExistence type="predicted"/>
<feature type="compositionally biased region" description="Gly residues" evidence="1">
    <location>
        <begin position="87"/>
        <end position="96"/>
    </location>
</feature>
<dbReference type="EMBL" id="CM029048">
    <property type="protein sequence ID" value="KAG2576615.1"/>
    <property type="molecule type" value="Genomic_DNA"/>
</dbReference>
<feature type="compositionally biased region" description="Gly residues" evidence="1">
    <location>
        <begin position="28"/>
        <end position="46"/>
    </location>
</feature>
<keyword evidence="3" id="KW-1185">Reference proteome</keyword>
<evidence type="ECO:0000313" key="3">
    <source>
        <dbReference type="Proteomes" id="UP000823388"/>
    </source>
</evidence>
<sequence>MAHAQREIFPAIPPALHPLPSMADAVSGRGGAGGGRRGEGGHGGGASEAEARPATAKDRGVGGRRGGGGRGRGASEAEVEARPATTGSGGASGGGEPEAKTRWAMAGPSTRHGLFTRRPSAQGPLEIDGPTR</sequence>
<dbReference type="Proteomes" id="UP000823388">
    <property type="component" value="Chromosome 6N"/>
</dbReference>
<feature type="region of interest" description="Disordered" evidence="1">
    <location>
        <begin position="1"/>
        <end position="132"/>
    </location>
</feature>
<organism evidence="2 3">
    <name type="scientific">Panicum virgatum</name>
    <name type="common">Blackwell switchgrass</name>
    <dbReference type="NCBI Taxonomy" id="38727"/>
    <lineage>
        <taxon>Eukaryota</taxon>
        <taxon>Viridiplantae</taxon>
        <taxon>Streptophyta</taxon>
        <taxon>Embryophyta</taxon>
        <taxon>Tracheophyta</taxon>
        <taxon>Spermatophyta</taxon>
        <taxon>Magnoliopsida</taxon>
        <taxon>Liliopsida</taxon>
        <taxon>Poales</taxon>
        <taxon>Poaceae</taxon>
        <taxon>PACMAD clade</taxon>
        <taxon>Panicoideae</taxon>
        <taxon>Panicodae</taxon>
        <taxon>Paniceae</taxon>
        <taxon>Panicinae</taxon>
        <taxon>Panicum</taxon>
        <taxon>Panicum sect. Hiantes</taxon>
    </lineage>
</organism>
<accession>A0A8T0QUM2</accession>
<gene>
    <name evidence="2" type="ORF">PVAP13_6NG034883</name>
</gene>
<feature type="compositionally biased region" description="Gly residues" evidence="1">
    <location>
        <begin position="63"/>
        <end position="72"/>
    </location>
</feature>
<evidence type="ECO:0000313" key="2">
    <source>
        <dbReference type="EMBL" id="KAG2576615.1"/>
    </source>
</evidence>
<comment type="caution">
    <text evidence="2">The sequence shown here is derived from an EMBL/GenBank/DDBJ whole genome shotgun (WGS) entry which is preliminary data.</text>
</comment>
<protein>
    <submittedName>
        <fullName evidence="2">Uncharacterized protein</fullName>
    </submittedName>
</protein>
<evidence type="ECO:0000256" key="1">
    <source>
        <dbReference type="SAM" id="MobiDB-lite"/>
    </source>
</evidence>
<dbReference type="AlphaFoldDB" id="A0A8T0QUM2"/>
<reference evidence="2" key="1">
    <citation type="submission" date="2020-05" db="EMBL/GenBank/DDBJ databases">
        <title>WGS assembly of Panicum virgatum.</title>
        <authorList>
            <person name="Lovell J.T."/>
            <person name="Jenkins J."/>
            <person name="Shu S."/>
            <person name="Juenger T.E."/>
            <person name="Schmutz J."/>
        </authorList>
    </citation>
    <scope>NUCLEOTIDE SEQUENCE</scope>
    <source>
        <strain evidence="2">AP13</strain>
    </source>
</reference>
<feature type="compositionally biased region" description="Basic and acidic residues" evidence="1">
    <location>
        <begin position="49"/>
        <end position="61"/>
    </location>
</feature>